<feature type="compositionally biased region" description="Basic and acidic residues" evidence="1">
    <location>
        <begin position="701"/>
        <end position="714"/>
    </location>
</feature>
<feature type="region of interest" description="Disordered" evidence="1">
    <location>
        <begin position="587"/>
        <end position="617"/>
    </location>
</feature>
<feature type="region of interest" description="Disordered" evidence="1">
    <location>
        <begin position="79"/>
        <end position="199"/>
    </location>
</feature>
<feature type="region of interest" description="Disordered" evidence="1">
    <location>
        <begin position="465"/>
        <end position="529"/>
    </location>
</feature>
<feature type="region of interest" description="Disordered" evidence="1">
    <location>
        <begin position="637"/>
        <end position="659"/>
    </location>
</feature>
<feature type="compositionally biased region" description="Polar residues" evidence="1">
    <location>
        <begin position="296"/>
        <end position="305"/>
    </location>
</feature>
<sequence>MPLHTWWSSSLLAMSKSSRSRARSNSINRESQISFDDGCEGYRTISRRPNDQLSDYQTGLAHNLSSFSINTLETFASIDDDKDNEDDALSSHYFLSRNDQSKSDQDFGAESDNGSSSKSSSLYKSSKRGKKPSRLQSTLTGGSLKPFGSKPALVILDGLLGHESPSPPRARQEKKGKSKFISERRKNGPTIVPPVPPVPEIHLSLDHSNSTLTSSYRARTNSTASWATTLDGSRTLSSIDLDSRPSRVDSQSSRFALDDDYSMDEWESTLVPPSIGQSTSKHPSPPPRLRSLSLSQTAVHTTQPTFPRFPLTPSPSATSSSSAYREEHPIGPIRSHSLSARDPSDSYLVASSTVSNSSCIDPKYPLPYPRHSPQSPVFQPYDDHHYSQPPVIPPSPSPLPSPNTLEHLILPTPAPKIGRRISSKILTTLFFSSSKAEPVPEMVGRTSSIADKGECKERRNMAKRTLPSPLEGGGGPGHHHTDSPKGSFFRKKRTMYIERKFEKEKEDEGKNGMDKKREGLLLDRDEGDNELRRSYESDIEAVTAKLLPLFTLPPRTSVVLEPPPVAFRPLRPSPCGSNASEPLFSTAATPAASTPAGLGRSYSLPIKTDRDPSSDNQPAFINPFELLLPHLPVSPSCLPSPSPHKISSQKSPDRTHDFTNSVLCPSILELTPVPNSPTPTIIPEVYSKMSRPLPSLPPRSPPREENTMAGERRLYQLGRSSSENSNLTNPARSSLESEGESLVLLYLSSSTLSD</sequence>
<feature type="compositionally biased region" description="Basic and acidic residues" evidence="1">
    <location>
        <begin position="170"/>
        <end position="186"/>
    </location>
</feature>
<feature type="region of interest" description="Disordered" evidence="1">
    <location>
        <begin position="270"/>
        <end position="344"/>
    </location>
</feature>
<organism evidence="2">
    <name type="scientific">Phaffia rhodozyma</name>
    <name type="common">Yeast</name>
    <name type="synonym">Xanthophyllomyces dendrorhous</name>
    <dbReference type="NCBI Taxonomy" id="264483"/>
    <lineage>
        <taxon>Eukaryota</taxon>
        <taxon>Fungi</taxon>
        <taxon>Dikarya</taxon>
        <taxon>Basidiomycota</taxon>
        <taxon>Agaricomycotina</taxon>
        <taxon>Tremellomycetes</taxon>
        <taxon>Cystofilobasidiales</taxon>
        <taxon>Mrakiaceae</taxon>
        <taxon>Phaffia</taxon>
    </lineage>
</organism>
<feature type="region of interest" description="Disordered" evidence="1">
    <location>
        <begin position="365"/>
        <end position="402"/>
    </location>
</feature>
<evidence type="ECO:0000256" key="1">
    <source>
        <dbReference type="SAM" id="MobiDB-lite"/>
    </source>
</evidence>
<dbReference type="EMBL" id="LN483332">
    <property type="protein sequence ID" value="CED85599.1"/>
    <property type="molecule type" value="Genomic_DNA"/>
</dbReference>
<evidence type="ECO:0000313" key="2">
    <source>
        <dbReference type="EMBL" id="CED85599.1"/>
    </source>
</evidence>
<reference evidence="2" key="1">
    <citation type="submission" date="2014-08" db="EMBL/GenBank/DDBJ databases">
        <authorList>
            <person name="Sharma Rahul"/>
            <person name="Thines Marco"/>
        </authorList>
    </citation>
    <scope>NUCLEOTIDE SEQUENCE</scope>
</reference>
<proteinExistence type="predicted"/>
<feature type="compositionally biased region" description="Low complexity" evidence="1">
    <location>
        <begin position="314"/>
        <end position="323"/>
    </location>
</feature>
<protein>
    <submittedName>
        <fullName evidence="2">Uncharacterized protein</fullName>
    </submittedName>
</protein>
<feature type="compositionally biased region" description="Low complexity" evidence="1">
    <location>
        <begin position="115"/>
        <end position="124"/>
    </location>
</feature>
<feature type="compositionally biased region" description="Basic and acidic residues" evidence="1">
    <location>
        <begin position="495"/>
        <end position="529"/>
    </location>
</feature>
<feature type="compositionally biased region" description="Polar residues" evidence="1">
    <location>
        <begin position="718"/>
        <end position="732"/>
    </location>
</feature>
<feature type="compositionally biased region" description="Acidic residues" evidence="1">
    <location>
        <begin position="79"/>
        <end position="88"/>
    </location>
</feature>
<dbReference type="AlphaFoldDB" id="A0A0F7SXV7"/>
<accession>A0A0F7SXV7</accession>
<feature type="compositionally biased region" description="Pro residues" evidence="1">
    <location>
        <begin position="390"/>
        <end position="401"/>
    </location>
</feature>
<name>A0A0F7SXV7_PHARH</name>
<feature type="region of interest" description="Disordered" evidence="1">
    <location>
        <begin position="689"/>
        <end position="740"/>
    </location>
</feature>
<feature type="compositionally biased region" description="Low complexity" evidence="1">
    <location>
        <begin position="587"/>
        <end position="596"/>
    </location>
</feature>